<comment type="caution">
    <text evidence="6">Lacks conserved residue(s) required for the propagation of feature annotation.</text>
</comment>
<keyword evidence="6" id="KW-0486">Methionine biosynthesis</keyword>
<feature type="binding site" evidence="6">
    <location>
        <position position="163"/>
    </location>
    <ligand>
        <name>substrate</name>
    </ligand>
</feature>
<dbReference type="PANTHER" id="PTHR20919">
    <property type="entry name" value="HOMOSERINE O-SUCCINYLTRANSFERASE"/>
    <property type="match status" value="1"/>
</dbReference>
<dbReference type="InterPro" id="IPR005697">
    <property type="entry name" value="HST_MetA"/>
</dbReference>
<comment type="caution">
    <text evidence="8">The sequence shown here is derived from an EMBL/GenBank/DDBJ whole genome shotgun (WGS) entry which is preliminary data.</text>
</comment>
<protein>
    <recommendedName>
        <fullName evidence="6">Homoserine O-succinyltransferase</fullName>
        <shortName evidence="6">HST</shortName>
        <ecNumber evidence="6">2.3.1.46</ecNumber>
    </recommendedName>
    <alternativeName>
        <fullName evidence="6">Homoserine transsuccinylase</fullName>
        <shortName evidence="6">HTS</shortName>
    </alternativeName>
</protein>
<feature type="site" description="Important for substrate specificity" evidence="6">
    <location>
        <position position="192"/>
    </location>
</feature>
<dbReference type="InterPro" id="IPR033752">
    <property type="entry name" value="MetA_family"/>
</dbReference>
<dbReference type="UniPathway" id="UPA00051">
    <property type="reaction ID" value="UER00075"/>
</dbReference>
<comment type="pathway">
    <text evidence="6">Amino-acid biosynthesis; L-methionine biosynthesis via de novo pathway; O-succinyl-L-homoserine from L-homoserine: step 1/1.</text>
</comment>
<dbReference type="RefSeq" id="WP_011148487.1">
    <property type="nucleotide sequence ID" value="NZ_CAWNWQ010000027.1"/>
</dbReference>
<dbReference type="Pfam" id="PF04204">
    <property type="entry name" value="HTS"/>
    <property type="match status" value="1"/>
</dbReference>
<feature type="active site" description="Proton acceptor" evidence="6">
    <location>
        <position position="235"/>
    </location>
</feature>
<dbReference type="GO" id="GO:0019281">
    <property type="term" value="P:L-methionine biosynthetic process from homoserine via O-succinyl-L-homoserine and cystathionine"/>
    <property type="evidence" value="ECO:0007669"/>
    <property type="project" value="InterPro"/>
</dbReference>
<keyword evidence="4 6" id="KW-0808">Transferase</keyword>
<keyword evidence="2 6" id="KW-0963">Cytoplasm</keyword>
<evidence type="ECO:0000256" key="4">
    <source>
        <dbReference type="ARBA" id="ARBA00022679"/>
    </source>
</evidence>
<gene>
    <name evidence="6" type="primary">metAS</name>
    <name evidence="8" type="ORF">CKY01_17090</name>
</gene>
<dbReference type="SUPFAM" id="SSF52317">
    <property type="entry name" value="Class I glutamine amidotransferase-like"/>
    <property type="match status" value="1"/>
</dbReference>
<dbReference type="PIRSF" id="PIRSF000450">
    <property type="entry name" value="H_ser_succinyltr"/>
    <property type="match status" value="1"/>
</dbReference>
<feature type="active site" description="Acyl-thioester intermediate" evidence="6 7">
    <location>
        <position position="142"/>
    </location>
</feature>
<feature type="binding site" evidence="6">
    <location>
        <position position="192"/>
    </location>
    <ligand>
        <name>substrate</name>
    </ligand>
</feature>
<evidence type="ECO:0000313" key="9">
    <source>
        <dbReference type="Proteomes" id="UP000250870"/>
    </source>
</evidence>
<dbReference type="SMR" id="A0A329VBQ7"/>
<evidence type="ECO:0000313" key="8">
    <source>
        <dbReference type="EMBL" id="RAW87242.1"/>
    </source>
</evidence>
<dbReference type="GO" id="GO:0005737">
    <property type="term" value="C:cytoplasm"/>
    <property type="evidence" value="ECO:0007669"/>
    <property type="project" value="UniProtKB-SubCell"/>
</dbReference>
<dbReference type="CDD" id="cd03131">
    <property type="entry name" value="GATase1_HTS"/>
    <property type="match status" value="1"/>
</dbReference>
<evidence type="ECO:0000256" key="3">
    <source>
        <dbReference type="ARBA" id="ARBA00022605"/>
    </source>
</evidence>
<keyword evidence="5 6" id="KW-0012">Acyltransferase</keyword>
<dbReference type="GO" id="GO:0008899">
    <property type="term" value="F:homoserine O-succinyltransferase activity"/>
    <property type="evidence" value="ECO:0007669"/>
    <property type="project" value="UniProtKB-EC"/>
</dbReference>
<name>A0A329VBQ7_9GAMM</name>
<dbReference type="InterPro" id="IPR029062">
    <property type="entry name" value="Class_I_gatase-like"/>
</dbReference>
<comment type="similarity">
    <text evidence="6">Belongs to the MetA family.</text>
</comment>
<evidence type="ECO:0000256" key="6">
    <source>
        <dbReference type="HAMAP-Rule" id="MF_00295"/>
    </source>
</evidence>
<feature type="active site" evidence="6">
    <location>
        <position position="237"/>
    </location>
</feature>
<dbReference type="EC" id="2.3.1.46" evidence="6"/>
<evidence type="ECO:0000256" key="5">
    <source>
        <dbReference type="ARBA" id="ARBA00023315"/>
    </source>
</evidence>
<accession>A0A329VBQ7</accession>
<evidence type="ECO:0000256" key="1">
    <source>
        <dbReference type="ARBA" id="ARBA00004496"/>
    </source>
</evidence>
<dbReference type="EMBL" id="NSCI01000027">
    <property type="protein sequence ID" value="RAW87242.1"/>
    <property type="molecule type" value="Genomic_DNA"/>
</dbReference>
<dbReference type="AlphaFoldDB" id="A0A329VBQ7"/>
<feature type="site" description="Important for acyl-CoA specificity" evidence="6">
    <location>
        <position position="111"/>
    </location>
</feature>
<dbReference type="FunFam" id="3.40.50.880:FF:000004">
    <property type="entry name" value="Homoserine O-succinyltransferase"/>
    <property type="match status" value="1"/>
</dbReference>
<evidence type="ECO:0000256" key="2">
    <source>
        <dbReference type="ARBA" id="ARBA00022490"/>
    </source>
</evidence>
<dbReference type="Gene3D" id="3.40.50.880">
    <property type="match status" value="1"/>
</dbReference>
<comment type="catalytic activity">
    <reaction evidence="6">
        <text>L-homoserine + succinyl-CoA = O-succinyl-L-homoserine + CoA</text>
        <dbReference type="Rhea" id="RHEA:22008"/>
        <dbReference type="ChEBI" id="CHEBI:57287"/>
        <dbReference type="ChEBI" id="CHEBI:57292"/>
        <dbReference type="ChEBI" id="CHEBI:57476"/>
        <dbReference type="ChEBI" id="CHEBI:57661"/>
        <dbReference type="EC" id="2.3.1.46"/>
    </reaction>
</comment>
<comment type="function">
    <text evidence="6">Transfers a succinyl group from succinyl-CoA to L-homoserine, forming succinyl-L-homoserine.</text>
</comment>
<dbReference type="HAMAP" id="MF_00295">
    <property type="entry name" value="MetA_acyltransf"/>
    <property type="match status" value="1"/>
</dbReference>
<sequence length="309" mass="35601">MPICIPDELPAVNFLQNENVFVMTSTRANIQNIRPLKVLLLNLMPKKIETENQFLRLLSNTPLQVDIQLLRIDNRKCRNTPAEHLNNFYCDFEQIKHQNFDGLIVTGAPLGLVEFEDVAYWKQIERIISWAKEHVTSTLFICWAVQAALNILYGLPKFTREVKLSGVYYHSTLNPLALLTRGFDESFFAPHSRYADFPEQVVREHTDLDILSSSEDAGVYLLASKDKRMVFVTGHPEYDAGTLASEYLRDLAAGLAPKIPINYFPDNNPERKPLASWRSHGHLLFSNWLNYYVYQITPYDLTYMNPTLD</sequence>
<dbReference type="GeneID" id="48850607"/>
<proteinExistence type="inferred from homology"/>
<comment type="subcellular location">
    <subcellularLocation>
        <location evidence="1 6">Cytoplasm</location>
    </subcellularLocation>
</comment>
<dbReference type="PANTHER" id="PTHR20919:SF0">
    <property type="entry name" value="HOMOSERINE O-SUCCINYLTRANSFERASE"/>
    <property type="match status" value="1"/>
</dbReference>
<dbReference type="Proteomes" id="UP000250870">
    <property type="component" value="Unassembled WGS sequence"/>
</dbReference>
<reference evidence="8 9" key="1">
    <citation type="journal article" date="2018" name="Int. J. Syst. Evol. Microbiol.">
        <title>Whole-genome-based revisit of Photorhabdus phylogeny: proposal for the elevation of most Photorhabdus subspecies to the species level and description of one novel species Photorhabdus bodei sp. nov., and one novel subspecies Photorhabdus laumondii subsp. clarkei subsp. nov.</title>
        <authorList>
            <person name="Machado R.A.R."/>
            <person name="Wuthrich D."/>
            <person name="Kuhnert P."/>
            <person name="Arce C.C.M."/>
            <person name="Thonen L."/>
            <person name="Ruiz C."/>
            <person name="Zhang X."/>
            <person name="Robert C.A.M."/>
            <person name="Karimi J."/>
            <person name="Kamali S."/>
            <person name="Ma J."/>
            <person name="Bruggmann R."/>
            <person name="Erb M."/>
        </authorList>
    </citation>
    <scope>NUCLEOTIDE SEQUENCE [LARGE SCALE GENOMIC DNA]</scope>
    <source>
        <strain evidence="8 9">BOJ-47</strain>
    </source>
</reference>
<feature type="binding site" evidence="6">
    <location>
        <position position="249"/>
    </location>
    <ligand>
        <name>substrate</name>
    </ligand>
</feature>
<dbReference type="NCBIfam" id="TIGR01001">
    <property type="entry name" value="metA"/>
    <property type="match status" value="1"/>
</dbReference>
<evidence type="ECO:0000256" key="7">
    <source>
        <dbReference type="PIRSR" id="PIRSR000450-1"/>
    </source>
</evidence>
<organism evidence="8 9">
    <name type="scientific">Photorhabdus laumondii subsp. clarkei</name>
    <dbReference type="NCBI Taxonomy" id="2029685"/>
    <lineage>
        <taxon>Bacteria</taxon>
        <taxon>Pseudomonadati</taxon>
        <taxon>Pseudomonadota</taxon>
        <taxon>Gammaproteobacteria</taxon>
        <taxon>Enterobacterales</taxon>
        <taxon>Morganellaceae</taxon>
        <taxon>Photorhabdus</taxon>
    </lineage>
</organism>
<dbReference type="GO" id="GO:0004414">
    <property type="term" value="F:homoserine O-acetyltransferase activity"/>
    <property type="evidence" value="ECO:0007669"/>
    <property type="project" value="UniProtKB-UniRule"/>
</dbReference>
<keyword evidence="3 6" id="KW-0028">Amino-acid biosynthesis</keyword>